<evidence type="ECO:0000313" key="3">
    <source>
        <dbReference type="EMBL" id="MBF8643081.1"/>
    </source>
</evidence>
<keyword evidence="2" id="KW-0812">Transmembrane</keyword>
<evidence type="ECO:0000313" key="4">
    <source>
        <dbReference type="Proteomes" id="UP000626180"/>
    </source>
</evidence>
<dbReference type="EMBL" id="JADMCD010000014">
    <property type="protein sequence ID" value="MBF8643081.1"/>
    <property type="molecule type" value="Genomic_DNA"/>
</dbReference>
<protein>
    <recommendedName>
        <fullName evidence="5">Lipoprotein</fullName>
    </recommendedName>
</protein>
<accession>A0ABS0FRT4</accession>
<evidence type="ECO:0008006" key="5">
    <source>
        <dbReference type="Google" id="ProtNLM"/>
    </source>
</evidence>
<dbReference type="RefSeq" id="WP_196122134.1">
    <property type="nucleotide sequence ID" value="NZ_JADMCD010000014.1"/>
</dbReference>
<keyword evidence="2" id="KW-0472">Membrane</keyword>
<feature type="compositionally biased region" description="Low complexity" evidence="1">
    <location>
        <begin position="76"/>
        <end position="98"/>
    </location>
</feature>
<gene>
    <name evidence="3" type="ORF">IRZ65_20635</name>
</gene>
<feature type="region of interest" description="Disordered" evidence="1">
    <location>
        <begin position="58"/>
        <end position="98"/>
    </location>
</feature>
<feature type="transmembrane region" description="Helical" evidence="2">
    <location>
        <begin position="33"/>
        <end position="53"/>
    </location>
</feature>
<proteinExistence type="predicted"/>
<evidence type="ECO:0000256" key="2">
    <source>
        <dbReference type="SAM" id="Phobius"/>
    </source>
</evidence>
<evidence type="ECO:0000256" key="1">
    <source>
        <dbReference type="SAM" id="MobiDB-lite"/>
    </source>
</evidence>
<organism evidence="3 4">
    <name type="scientific">Pseudomonas luteola</name>
    <dbReference type="NCBI Taxonomy" id="47886"/>
    <lineage>
        <taxon>Bacteria</taxon>
        <taxon>Pseudomonadati</taxon>
        <taxon>Pseudomonadota</taxon>
        <taxon>Gammaproteobacteria</taxon>
        <taxon>Pseudomonadales</taxon>
        <taxon>Pseudomonadaceae</taxon>
        <taxon>Pseudomonas</taxon>
    </lineage>
</organism>
<dbReference type="Proteomes" id="UP000626180">
    <property type="component" value="Unassembled WGS sequence"/>
</dbReference>
<sequence>MNTKQLVIIYIAALSVTWCLGHMLGIYASISPVVVLLMVSLLLALGWLVTQLIKEKEPAAQKVSARPATGQHRSAFRASSYPSRSYASQSGSSSNSSGADLTTLATLAILSNTDTGPTCTVGVSDSGSSCGDGGGGGGE</sequence>
<feature type="transmembrane region" description="Helical" evidence="2">
    <location>
        <begin position="7"/>
        <end position="27"/>
    </location>
</feature>
<keyword evidence="4" id="KW-1185">Reference proteome</keyword>
<keyword evidence="2" id="KW-1133">Transmembrane helix</keyword>
<name>A0ABS0FRT4_PSELU</name>
<comment type="caution">
    <text evidence="3">The sequence shown here is derived from an EMBL/GenBank/DDBJ whole genome shotgun (WGS) entry which is preliminary data.</text>
</comment>
<reference evidence="3 4" key="1">
    <citation type="submission" date="2020-10" db="EMBL/GenBank/DDBJ databases">
        <title>Genome sequences of Pseudomonas isolates.</title>
        <authorList>
            <person name="Wessels L."/>
            <person name="Reich F."/>
            <person name="Hammerl J."/>
        </authorList>
    </citation>
    <scope>NUCLEOTIDE SEQUENCE [LARGE SCALE GENOMIC DNA]</scope>
    <source>
        <strain evidence="3 4">20-MO00624-0</strain>
    </source>
</reference>